<feature type="transmembrane region" description="Helical" evidence="15">
    <location>
        <begin position="153"/>
        <end position="174"/>
    </location>
</feature>
<evidence type="ECO:0000256" key="10">
    <source>
        <dbReference type="ARBA" id="ARBA00022777"/>
    </source>
</evidence>
<reference evidence="18 19" key="1">
    <citation type="submission" date="2016-10" db="EMBL/GenBank/DDBJ databases">
        <authorList>
            <person name="de Groot N.N."/>
        </authorList>
    </citation>
    <scope>NUCLEOTIDE SEQUENCE [LARGE SCALE GENOMIC DNA]</scope>
    <source>
        <strain evidence="18 19">HLD2</strain>
    </source>
</reference>
<evidence type="ECO:0000256" key="11">
    <source>
        <dbReference type="ARBA" id="ARBA00022840"/>
    </source>
</evidence>
<keyword evidence="4" id="KW-1003">Cell membrane</keyword>
<keyword evidence="5" id="KW-0997">Cell inner membrane</keyword>
<keyword evidence="10 18" id="KW-0418">Kinase</keyword>
<keyword evidence="14 15" id="KW-0472">Membrane</keyword>
<dbReference type="SMART" id="SM00387">
    <property type="entry name" value="HATPase_c"/>
    <property type="match status" value="1"/>
</dbReference>
<dbReference type="SUPFAM" id="SSF55874">
    <property type="entry name" value="ATPase domain of HSP90 chaperone/DNA topoisomerase II/histidine kinase"/>
    <property type="match status" value="1"/>
</dbReference>
<keyword evidence="11" id="KW-0067">ATP-binding</keyword>
<dbReference type="PRINTS" id="PR00344">
    <property type="entry name" value="BCTRLSENSOR"/>
</dbReference>
<evidence type="ECO:0000256" key="14">
    <source>
        <dbReference type="ARBA" id="ARBA00023136"/>
    </source>
</evidence>
<dbReference type="SUPFAM" id="SSF47384">
    <property type="entry name" value="Homodimeric domain of signal transducing histidine kinase"/>
    <property type="match status" value="1"/>
</dbReference>
<accession>A0A1G5Q669</accession>
<keyword evidence="19" id="KW-1185">Reference proteome</keyword>
<dbReference type="CDD" id="cd00082">
    <property type="entry name" value="HisKA"/>
    <property type="match status" value="1"/>
</dbReference>
<feature type="domain" description="Histidine kinase" evidence="16">
    <location>
        <begin position="235"/>
        <end position="438"/>
    </location>
</feature>
<keyword evidence="7" id="KW-0808">Transferase</keyword>
<dbReference type="Pfam" id="PF00512">
    <property type="entry name" value="HisKA"/>
    <property type="match status" value="1"/>
</dbReference>
<evidence type="ECO:0000259" key="17">
    <source>
        <dbReference type="PROSITE" id="PS50885"/>
    </source>
</evidence>
<keyword evidence="13" id="KW-0902">Two-component regulatory system</keyword>
<keyword evidence="9" id="KW-0547">Nucleotide-binding</keyword>
<dbReference type="GO" id="GO:0005886">
    <property type="term" value="C:plasma membrane"/>
    <property type="evidence" value="ECO:0007669"/>
    <property type="project" value="UniProtKB-SubCell"/>
</dbReference>
<evidence type="ECO:0000256" key="9">
    <source>
        <dbReference type="ARBA" id="ARBA00022741"/>
    </source>
</evidence>
<dbReference type="CDD" id="cd00075">
    <property type="entry name" value="HATPase"/>
    <property type="match status" value="1"/>
</dbReference>
<dbReference type="InterPro" id="IPR003661">
    <property type="entry name" value="HisK_dim/P_dom"/>
</dbReference>
<dbReference type="InterPro" id="IPR036097">
    <property type="entry name" value="HisK_dim/P_sf"/>
</dbReference>
<evidence type="ECO:0000256" key="2">
    <source>
        <dbReference type="ARBA" id="ARBA00004429"/>
    </source>
</evidence>
<keyword evidence="6" id="KW-0597">Phosphoprotein</keyword>
<evidence type="ECO:0000313" key="18">
    <source>
        <dbReference type="EMBL" id="SCZ57353.1"/>
    </source>
</evidence>
<feature type="domain" description="HAMP" evidence="17">
    <location>
        <begin position="175"/>
        <end position="227"/>
    </location>
</feature>
<dbReference type="Gene3D" id="1.10.8.500">
    <property type="entry name" value="HAMP domain in histidine kinase"/>
    <property type="match status" value="1"/>
</dbReference>
<evidence type="ECO:0000256" key="8">
    <source>
        <dbReference type="ARBA" id="ARBA00022692"/>
    </source>
</evidence>
<gene>
    <name evidence="18" type="ORF">SAMN03097708_01411</name>
</gene>
<dbReference type="InterPro" id="IPR004358">
    <property type="entry name" value="Sig_transdc_His_kin-like_C"/>
</dbReference>
<protein>
    <recommendedName>
        <fullName evidence="3">histidine kinase</fullName>
        <ecNumber evidence="3">2.7.13.3</ecNumber>
    </recommendedName>
</protein>
<dbReference type="PROSITE" id="PS50885">
    <property type="entry name" value="HAMP"/>
    <property type="match status" value="1"/>
</dbReference>
<evidence type="ECO:0000256" key="12">
    <source>
        <dbReference type="ARBA" id="ARBA00022989"/>
    </source>
</evidence>
<evidence type="ECO:0000256" key="5">
    <source>
        <dbReference type="ARBA" id="ARBA00022519"/>
    </source>
</evidence>
<dbReference type="GO" id="GO:0000155">
    <property type="term" value="F:phosphorelay sensor kinase activity"/>
    <property type="evidence" value="ECO:0007669"/>
    <property type="project" value="InterPro"/>
</dbReference>
<dbReference type="Proteomes" id="UP000199648">
    <property type="component" value="Unassembled WGS sequence"/>
</dbReference>
<dbReference type="InterPro" id="IPR003594">
    <property type="entry name" value="HATPase_dom"/>
</dbReference>
<dbReference type="CDD" id="cd06225">
    <property type="entry name" value="HAMP"/>
    <property type="match status" value="1"/>
</dbReference>
<name>A0A1G5Q669_9GAMM</name>
<dbReference type="EMBL" id="FMWD01000004">
    <property type="protein sequence ID" value="SCZ57353.1"/>
    <property type="molecule type" value="Genomic_DNA"/>
</dbReference>
<dbReference type="RefSeq" id="WP_092994567.1">
    <property type="nucleotide sequence ID" value="NZ_FMWD01000004.1"/>
</dbReference>
<dbReference type="PROSITE" id="PS50109">
    <property type="entry name" value="HIS_KIN"/>
    <property type="match status" value="1"/>
</dbReference>
<dbReference type="InterPro" id="IPR005467">
    <property type="entry name" value="His_kinase_dom"/>
</dbReference>
<dbReference type="GO" id="GO:0005524">
    <property type="term" value="F:ATP binding"/>
    <property type="evidence" value="ECO:0007669"/>
    <property type="project" value="UniProtKB-KW"/>
</dbReference>
<dbReference type="PANTHER" id="PTHR44936:SF5">
    <property type="entry name" value="SENSOR HISTIDINE KINASE ENVZ"/>
    <property type="match status" value="1"/>
</dbReference>
<evidence type="ECO:0000256" key="4">
    <source>
        <dbReference type="ARBA" id="ARBA00022475"/>
    </source>
</evidence>
<dbReference type="AlphaFoldDB" id="A0A1G5Q669"/>
<dbReference type="EC" id="2.7.13.3" evidence="3"/>
<dbReference type="Pfam" id="PF02518">
    <property type="entry name" value="HATPase_c"/>
    <property type="match status" value="1"/>
</dbReference>
<dbReference type="InterPro" id="IPR036890">
    <property type="entry name" value="HATPase_C_sf"/>
</dbReference>
<proteinExistence type="predicted"/>
<evidence type="ECO:0000259" key="16">
    <source>
        <dbReference type="PROSITE" id="PS50109"/>
    </source>
</evidence>
<sequence>MTIRPSTLFGKTLATIALVSMGFLLFTLTVMAKFLLMPVGERSAADLAAFMVFSAETWSELPDEQQAPYARELEARSGLRIRHPQYNLPERGLVLPYFYFLENALEKQTGKPVTLCVETDRDGTPRYFARFDVGAKVASVGVPRTHMSVQPPLALFLVFSVGILVTMATAIALVRRLTAPLERLSAATHRLGSGEWPAPLPETGPKELVHLTRSFNHMMIQVEELLANRTTLLAGISHDLRTPLSRMQVALEMLPAENDPELMEGLNADIAHMNSLIRRFLEVARGLEDDRWVNVDMDGLVASVTEAFKRSGAEIRITPGKSCNLETSELALRRILENLLENAVRYGEGSPVDIEWHCSAGSIAIHILDRGPGIPASESEAVFRPFYRLEGSRSRATGGSGLGLAIAHQLAQANGWEVTLLSRHGGGTRAVLKLPIATVRRGDKERGEAETARSDHAL</sequence>
<dbReference type="InterPro" id="IPR050980">
    <property type="entry name" value="2C_sensor_his_kinase"/>
</dbReference>
<feature type="transmembrane region" description="Helical" evidence="15">
    <location>
        <begin position="12"/>
        <end position="36"/>
    </location>
</feature>
<dbReference type="OrthoDB" id="9809567at2"/>
<dbReference type="InterPro" id="IPR003660">
    <property type="entry name" value="HAMP_dom"/>
</dbReference>
<evidence type="ECO:0000256" key="7">
    <source>
        <dbReference type="ARBA" id="ARBA00022679"/>
    </source>
</evidence>
<evidence type="ECO:0000256" key="13">
    <source>
        <dbReference type="ARBA" id="ARBA00023012"/>
    </source>
</evidence>
<dbReference type="Gene3D" id="3.30.565.10">
    <property type="entry name" value="Histidine kinase-like ATPase, C-terminal domain"/>
    <property type="match status" value="1"/>
</dbReference>
<evidence type="ECO:0000256" key="15">
    <source>
        <dbReference type="SAM" id="Phobius"/>
    </source>
</evidence>
<keyword evidence="8 15" id="KW-0812">Transmembrane</keyword>
<dbReference type="PANTHER" id="PTHR44936">
    <property type="entry name" value="SENSOR PROTEIN CREC"/>
    <property type="match status" value="1"/>
</dbReference>
<evidence type="ECO:0000256" key="6">
    <source>
        <dbReference type="ARBA" id="ARBA00022553"/>
    </source>
</evidence>
<evidence type="ECO:0000256" key="1">
    <source>
        <dbReference type="ARBA" id="ARBA00000085"/>
    </source>
</evidence>
<comment type="catalytic activity">
    <reaction evidence="1">
        <text>ATP + protein L-histidine = ADP + protein N-phospho-L-histidine.</text>
        <dbReference type="EC" id="2.7.13.3"/>
    </reaction>
</comment>
<dbReference type="STRING" id="415747.SAMN03097708_01411"/>
<keyword evidence="12 15" id="KW-1133">Transmembrane helix</keyword>
<dbReference type="SMART" id="SM00304">
    <property type="entry name" value="HAMP"/>
    <property type="match status" value="1"/>
</dbReference>
<dbReference type="Pfam" id="PF00672">
    <property type="entry name" value="HAMP"/>
    <property type="match status" value="1"/>
</dbReference>
<dbReference type="SUPFAM" id="SSF158472">
    <property type="entry name" value="HAMP domain-like"/>
    <property type="match status" value="1"/>
</dbReference>
<comment type="subcellular location">
    <subcellularLocation>
        <location evidence="2">Cell inner membrane</location>
        <topology evidence="2">Multi-pass membrane protein</topology>
    </subcellularLocation>
</comment>
<evidence type="ECO:0000256" key="3">
    <source>
        <dbReference type="ARBA" id="ARBA00012438"/>
    </source>
</evidence>
<organism evidence="18 19">
    <name type="scientific">Thiohalomonas denitrificans</name>
    <dbReference type="NCBI Taxonomy" id="415747"/>
    <lineage>
        <taxon>Bacteria</taxon>
        <taxon>Pseudomonadati</taxon>
        <taxon>Pseudomonadota</taxon>
        <taxon>Gammaproteobacteria</taxon>
        <taxon>Thiohalomonadales</taxon>
        <taxon>Thiohalomonadaceae</taxon>
        <taxon>Thiohalomonas</taxon>
    </lineage>
</organism>
<dbReference type="Gene3D" id="1.10.287.130">
    <property type="match status" value="1"/>
</dbReference>
<evidence type="ECO:0000313" key="19">
    <source>
        <dbReference type="Proteomes" id="UP000199648"/>
    </source>
</evidence>
<dbReference type="SMART" id="SM00388">
    <property type="entry name" value="HisKA"/>
    <property type="match status" value="1"/>
</dbReference>